<organism evidence="2 3">
    <name type="scientific">Methylobacterium persicinum</name>
    <dbReference type="NCBI Taxonomy" id="374426"/>
    <lineage>
        <taxon>Bacteria</taxon>
        <taxon>Pseudomonadati</taxon>
        <taxon>Pseudomonadota</taxon>
        <taxon>Alphaproteobacteria</taxon>
        <taxon>Hyphomicrobiales</taxon>
        <taxon>Methylobacteriaceae</taxon>
        <taxon>Methylobacterium</taxon>
    </lineage>
</organism>
<evidence type="ECO:0000313" key="3">
    <source>
        <dbReference type="Proteomes" id="UP001236369"/>
    </source>
</evidence>
<feature type="transmembrane region" description="Helical" evidence="1">
    <location>
        <begin position="20"/>
        <end position="43"/>
    </location>
</feature>
<gene>
    <name evidence="2" type="ORF">QO016_004116</name>
</gene>
<dbReference type="Proteomes" id="UP001236369">
    <property type="component" value="Unassembled WGS sequence"/>
</dbReference>
<proteinExistence type="predicted"/>
<reference evidence="2 3" key="1">
    <citation type="submission" date="2023-07" db="EMBL/GenBank/DDBJ databases">
        <title>Genomic Encyclopedia of Type Strains, Phase IV (KMG-IV): sequencing the most valuable type-strain genomes for metagenomic binning, comparative biology and taxonomic classification.</title>
        <authorList>
            <person name="Goeker M."/>
        </authorList>
    </citation>
    <scope>NUCLEOTIDE SEQUENCE [LARGE SCALE GENOMIC DNA]</scope>
    <source>
        <strain evidence="2 3">DSM 19562</strain>
    </source>
</reference>
<evidence type="ECO:0000313" key="2">
    <source>
        <dbReference type="EMBL" id="MDQ0444599.1"/>
    </source>
</evidence>
<dbReference type="EMBL" id="JAUSVV010000014">
    <property type="protein sequence ID" value="MDQ0444599.1"/>
    <property type="molecule type" value="Genomic_DNA"/>
</dbReference>
<keyword evidence="1" id="KW-1133">Transmembrane helix</keyword>
<accession>A0ABU0HSY1</accession>
<protein>
    <submittedName>
        <fullName evidence="2">Uncharacterized protein</fullName>
    </submittedName>
</protein>
<keyword evidence="3" id="KW-1185">Reference proteome</keyword>
<name>A0ABU0HSY1_9HYPH</name>
<keyword evidence="1" id="KW-0812">Transmembrane</keyword>
<evidence type="ECO:0000256" key="1">
    <source>
        <dbReference type="SAM" id="Phobius"/>
    </source>
</evidence>
<comment type="caution">
    <text evidence="2">The sequence shown here is derived from an EMBL/GenBank/DDBJ whole genome shotgun (WGS) entry which is preliminary data.</text>
</comment>
<keyword evidence="1" id="KW-0472">Membrane</keyword>
<sequence>MNDDNPLWYDHAEPDEAPGPILVSLAAAFQAMAGAGALVRWIVWLPDRAWVASAMIAVNAAQKMRR</sequence>